<dbReference type="Pfam" id="PF21922">
    <property type="entry name" value="PBP_dimer_2"/>
    <property type="match status" value="1"/>
</dbReference>
<reference evidence="5" key="1">
    <citation type="submission" date="2016-01" db="EMBL/GenBank/DDBJ databases">
        <authorList>
            <person name="Mitreva M."/>
            <person name="Pepin K.H."/>
            <person name="Mihindukulasuriya K.A."/>
            <person name="Fulton R."/>
            <person name="Fronick C."/>
            <person name="O'Laughlin M."/>
            <person name="Miner T."/>
            <person name="Herter B."/>
            <person name="Rosa B.A."/>
            <person name="Cordes M."/>
            <person name="Tomlinson C."/>
            <person name="Wollam A."/>
            <person name="Palsikar V.B."/>
            <person name="Mardis E.R."/>
            <person name="Wilson R.K."/>
        </authorList>
    </citation>
    <scope>NUCLEOTIDE SEQUENCE [LARGE SCALE GENOMIC DNA]</scope>
    <source>
        <strain evidence="5">DNF00729</strain>
    </source>
</reference>
<dbReference type="PANTHER" id="PTHR30627">
    <property type="entry name" value="PEPTIDOGLYCAN D,D-TRANSPEPTIDASE"/>
    <property type="match status" value="1"/>
</dbReference>
<dbReference type="Proteomes" id="UP000070442">
    <property type="component" value="Unassembled WGS sequence"/>
</dbReference>
<gene>
    <name evidence="4" type="ORF">HMPREF1863_01550</name>
</gene>
<dbReference type="Gene3D" id="3.40.710.10">
    <property type="entry name" value="DD-peptidase/beta-lactamase superfamily"/>
    <property type="match status" value="1"/>
</dbReference>
<feature type="domain" description="Penicillin-binding protein transpeptidase" evidence="2">
    <location>
        <begin position="160"/>
        <end position="462"/>
    </location>
</feature>
<evidence type="ECO:0000259" key="3">
    <source>
        <dbReference type="Pfam" id="PF21922"/>
    </source>
</evidence>
<keyword evidence="1" id="KW-1133">Transmembrane helix</keyword>
<dbReference type="STRING" id="755172.HMPREF1863_01550"/>
<dbReference type="GO" id="GO:0071555">
    <property type="term" value="P:cell wall organization"/>
    <property type="evidence" value="ECO:0007669"/>
    <property type="project" value="TreeGrafter"/>
</dbReference>
<feature type="transmembrane region" description="Helical" evidence="1">
    <location>
        <begin position="9"/>
        <end position="32"/>
    </location>
</feature>
<dbReference type="RefSeq" id="WP_068369192.1">
    <property type="nucleotide sequence ID" value="NZ_CALTYF010000013.1"/>
</dbReference>
<dbReference type="InterPro" id="IPR012338">
    <property type="entry name" value="Beta-lactam/transpept-like"/>
</dbReference>
<dbReference type="Gene3D" id="3.90.1310.10">
    <property type="entry name" value="Penicillin-binding protein 2a (Domain 2)"/>
    <property type="match status" value="1"/>
</dbReference>
<dbReference type="EMBL" id="LSDG01000045">
    <property type="protein sequence ID" value="KXB65042.1"/>
    <property type="molecule type" value="Genomic_DNA"/>
</dbReference>
<name>A0A134ABF4_9FIRM</name>
<protein>
    <submittedName>
        <fullName evidence="4">Penicillin-binding protein, transpeptidase domain protein</fullName>
    </submittedName>
</protein>
<dbReference type="AlphaFoldDB" id="A0A134ABF4"/>
<dbReference type="GO" id="GO:0008658">
    <property type="term" value="F:penicillin binding"/>
    <property type="evidence" value="ECO:0007669"/>
    <property type="project" value="InterPro"/>
</dbReference>
<evidence type="ECO:0000256" key="1">
    <source>
        <dbReference type="SAM" id="Phobius"/>
    </source>
</evidence>
<accession>A0A134ABF4</accession>
<evidence type="ECO:0000313" key="5">
    <source>
        <dbReference type="Proteomes" id="UP000070442"/>
    </source>
</evidence>
<dbReference type="OrthoDB" id="9766847at2"/>
<dbReference type="InterPro" id="IPR054120">
    <property type="entry name" value="PBPA_dimer"/>
</dbReference>
<dbReference type="GO" id="GO:0071972">
    <property type="term" value="F:peptidoglycan L,D-transpeptidase activity"/>
    <property type="evidence" value="ECO:0007669"/>
    <property type="project" value="TreeGrafter"/>
</dbReference>
<dbReference type="InterPro" id="IPR001460">
    <property type="entry name" value="PCN-bd_Tpept"/>
</dbReference>
<dbReference type="GO" id="GO:0005886">
    <property type="term" value="C:plasma membrane"/>
    <property type="evidence" value="ECO:0007669"/>
    <property type="project" value="TreeGrafter"/>
</dbReference>
<keyword evidence="1" id="KW-0812">Transmembrane</keyword>
<evidence type="ECO:0000313" key="4">
    <source>
        <dbReference type="EMBL" id="KXB65042.1"/>
    </source>
</evidence>
<organism evidence="4 5">
    <name type="scientific">Aedoeadaptatus coxii</name>
    <dbReference type="NCBI Taxonomy" id="755172"/>
    <lineage>
        <taxon>Bacteria</taxon>
        <taxon>Bacillati</taxon>
        <taxon>Bacillota</taxon>
        <taxon>Tissierellia</taxon>
        <taxon>Tissierellales</taxon>
        <taxon>Peptoniphilaceae</taxon>
        <taxon>Aedoeadaptatus</taxon>
    </lineage>
</organism>
<keyword evidence="1" id="KW-0472">Membrane</keyword>
<dbReference type="Pfam" id="PF00905">
    <property type="entry name" value="Transpeptidase"/>
    <property type="match status" value="1"/>
</dbReference>
<dbReference type="SUPFAM" id="SSF56601">
    <property type="entry name" value="beta-lactamase/transpeptidase-like"/>
    <property type="match status" value="1"/>
</dbReference>
<proteinExistence type="predicted"/>
<sequence>MNKSELRRIVILMVGLIALFLGAIVYLTYFYLFEAETVRNHPSNRRGYIEEAQIKRGDIYDRNGELLATSKGEPGHYHREYTYPTLYSHMIGYSHPSLGKSGLEASHNDDLLNRNSNRAIVQISNWLSNKKQGGNSLILTVDTQVQSKARELLEENAERGSIVVMNPKTGEIYAMASLPDFNAMSVAEDWNSLQKNKAGALLNRSINGRYPPGSTFKIITAASLLDSNLNLNYDDKGSQTIDGREFKNAEGSIYGNVDLKDAITHSINTYFVSKGAKLGKERLGSTADQFYFNKKIPFDLPVSPSVFDYKKNIPKTTLAASAIGQGDVLVTPLHMAMVASTVANDGKMMEPILVKEVEDPKGKSIRKHEPKVLQDSISEETAKKLNEFMLSVVQNGTGKRAAMRRVKVAGKTGSAENASGENHAWFIGYAPANDPQVAVAVIVEQAGRSGGSVAAPMARDIIAYALNNIDFSQNLEKGSRDE</sequence>
<evidence type="ECO:0000259" key="2">
    <source>
        <dbReference type="Pfam" id="PF00905"/>
    </source>
</evidence>
<comment type="caution">
    <text evidence="4">The sequence shown here is derived from an EMBL/GenBank/DDBJ whole genome shotgun (WGS) entry which is preliminary data.</text>
</comment>
<dbReference type="PANTHER" id="PTHR30627:SF24">
    <property type="entry name" value="PENICILLIN-BINDING PROTEIN 4B"/>
    <property type="match status" value="1"/>
</dbReference>
<feature type="domain" description="Penicillin binding protein A dimerisation" evidence="3">
    <location>
        <begin position="56"/>
        <end position="136"/>
    </location>
</feature>
<dbReference type="InterPro" id="IPR050515">
    <property type="entry name" value="Beta-lactam/transpept"/>
</dbReference>
<keyword evidence="5" id="KW-1185">Reference proteome</keyword>
<dbReference type="PATRIC" id="fig|755172.3.peg.1510"/>